<comment type="caution">
    <text evidence="2">The sequence shown here is derived from an EMBL/GenBank/DDBJ whole genome shotgun (WGS) entry which is preliminary data.</text>
</comment>
<reference evidence="2 3" key="1">
    <citation type="submission" date="2019-05" db="EMBL/GenBank/DDBJ databases">
        <title>Hymenobacter edaphi sp. nov., isolated from abandoned arsenic-contaminated farmland soil.</title>
        <authorList>
            <person name="Nie L."/>
        </authorList>
    </citation>
    <scope>NUCLEOTIDE SEQUENCE [LARGE SCALE GENOMIC DNA]</scope>
    <source>
        <strain evidence="2 3">1-3-3-8</strain>
    </source>
</reference>
<sequence>MLTLSSSCVVVLVGMTVRVLMRVLASGTMLVRRRARRVLMRTGFAREVHLCAGNLTHEHVQKQRYKRSGRSATVSTDQLEHGAKGTTKVK</sequence>
<accession>A0A5R8WJ42</accession>
<dbReference type="EMBL" id="VAJM01000016">
    <property type="protein sequence ID" value="TLM88770.1"/>
    <property type="molecule type" value="Genomic_DNA"/>
</dbReference>
<gene>
    <name evidence="2" type="ORF">FDY95_23335</name>
</gene>
<evidence type="ECO:0000256" key="1">
    <source>
        <dbReference type="SAM" id="MobiDB-lite"/>
    </source>
</evidence>
<dbReference type="AlphaFoldDB" id="A0A5R8WJ42"/>
<proteinExistence type="predicted"/>
<evidence type="ECO:0000313" key="2">
    <source>
        <dbReference type="EMBL" id="TLM88770.1"/>
    </source>
</evidence>
<protein>
    <submittedName>
        <fullName evidence="2">Uncharacterized protein</fullName>
    </submittedName>
</protein>
<evidence type="ECO:0000313" key="3">
    <source>
        <dbReference type="Proteomes" id="UP000305517"/>
    </source>
</evidence>
<dbReference type="Proteomes" id="UP000305517">
    <property type="component" value="Unassembled WGS sequence"/>
</dbReference>
<feature type="region of interest" description="Disordered" evidence="1">
    <location>
        <begin position="61"/>
        <end position="90"/>
    </location>
</feature>
<name>A0A5R8WJ42_9BACT</name>
<organism evidence="2 3">
    <name type="scientific">Hymenobacter jeollabukensis</name>
    <dbReference type="NCBI Taxonomy" id="2025313"/>
    <lineage>
        <taxon>Bacteria</taxon>
        <taxon>Pseudomonadati</taxon>
        <taxon>Bacteroidota</taxon>
        <taxon>Cytophagia</taxon>
        <taxon>Cytophagales</taxon>
        <taxon>Hymenobacteraceae</taxon>
        <taxon>Hymenobacter</taxon>
    </lineage>
</organism>
<keyword evidence="3" id="KW-1185">Reference proteome</keyword>